<feature type="region of interest" description="Disordered" evidence="1">
    <location>
        <begin position="1"/>
        <end position="92"/>
    </location>
</feature>
<sequence>MPRQITGLNNNGVNASGSYEADHNTSDNAASAQQTPPPPSYSSLPQFTAPLAPPPRYTPPMSTATQSSSSRATGNFQMDAPPPYKEPQTLATSAKKAQAKFFVNTFYPVDTKRVSELKKMLDKGTPPRDADRQLKRSVDAVYDRFSRGVESSSSVAYTNGKISDLVAQYPNSFGPAARDYTMRRSHEIDEGLKRRDNA</sequence>
<evidence type="ECO:0000256" key="1">
    <source>
        <dbReference type="SAM" id="MobiDB-lite"/>
    </source>
</evidence>
<protein>
    <submittedName>
        <fullName evidence="2">Uncharacterized protein</fullName>
    </submittedName>
</protein>
<gene>
    <name evidence="2" type="ORF">LMG29542_07271</name>
</gene>
<reference evidence="2 3" key="1">
    <citation type="submission" date="2020-04" db="EMBL/GenBank/DDBJ databases">
        <authorList>
            <person name="De Canck E."/>
        </authorList>
    </citation>
    <scope>NUCLEOTIDE SEQUENCE [LARGE SCALE GENOMIC DNA]</scope>
    <source>
        <strain evidence="2 3">LMG 29542</strain>
    </source>
</reference>
<accession>A0A6J5F8M2</accession>
<proteinExistence type="predicted"/>
<organism evidence="2 3">
    <name type="scientific">Paraburkholderia humisilvae</name>
    <dbReference type="NCBI Taxonomy" id="627669"/>
    <lineage>
        <taxon>Bacteria</taxon>
        <taxon>Pseudomonadati</taxon>
        <taxon>Pseudomonadota</taxon>
        <taxon>Betaproteobacteria</taxon>
        <taxon>Burkholderiales</taxon>
        <taxon>Burkholderiaceae</taxon>
        <taxon>Paraburkholderia</taxon>
    </lineage>
</organism>
<dbReference type="AlphaFoldDB" id="A0A6J5F8M2"/>
<evidence type="ECO:0000313" key="2">
    <source>
        <dbReference type="EMBL" id="CAB3773516.1"/>
    </source>
</evidence>
<keyword evidence="3" id="KW-1185">Reference proteome</keyword>
<feature type="compositionally biased region" description="Polar residues" evidence="1">
    <location>
        <begin position="1"/>
        <end position="17"/>
    </location>
</feature>
<name>A0A6J5F8M2_9BURK</name>
<feature type="compositionally biased region" description="Low complexity" evidence="1">
    <location>
        <begin position="59"/>
        <end position="73"/>
    </location>
</feature>
<feature type="compositionally biased region" description="Low complexity" evidence="1">
    <location>
        <begin position="41"/>
        <end position="50"/>
    </location>
</feature>
<dbReference type="Proteomes" id="UP000494363">
    <property type="component" value="Unassembled WGS sequence"/>
</dbReference>
<dbReference type="EMBL" id="CADIKH010000076">
    <property type="protein sequence ID" value="CAB3773516.1"/>
    <property type="molecule type" value="Genomic_DNA"/>
</dbReference>
<evidence type="ECO:0000313" key="3">
    <source>
        <dbReference type="Proteomes" id="UP000494363"/>
    </source>
</evidence>